<name>A0A346XWQ8_9ACTN</name>
<dbReference type="KEGG" id="euz:DVS28_a1970"/>
<dbReference type="Pfam" id="PF04909">
    <property type="entry name" value="Amidohydro_2"/>
    <property type="match status" value="1"/>
</dbReference>
<sequence>MGDIAALDIMNHPTEADRSLWADKFDYKEFQIMTRTTFRTVFKGVVPDQETLRNSPALQGHDSVQDLLSEMDRLGYDKVVITATKMWSPYHHRDFILNYPVSLVAKMVEEGKGRIIGAASYDPFRISDSLAEIETAVREHDFRYVWFHPLSFGLEPNDRRFYPLYAKCQELGIPVGLQVGHSAEVLPSNGGRPMLVDDVAIEFPDLKINLSHTGWPWVDEWCSMLWRHPNVYGDISAYFPSSLDQNLVRFMDSSRGRHKVLFGTNGLGLERCKSDFLALDIKDSTKQMVLHDNVAEFLGL</sequence>
<keyword evidence="1" id="KW-0456">Lyase</keyword>
<dbReference type="GO" id="GO:0016787">
    <property type="term" value="F:hydrolase activity"/>
    <property type="evidence" value="ECO:0007669"/>
    <property type="project" value="InterPro"/>
</dbReference>
<dbReference type="OrthoDB" id="1407586at2"/>
<proteinExistence type="predicted"/>
<dbReference type="PANTHER" id="PTHR21240:SF19">
    <property type="entry name" value="CATALYTIC_ HYDROLASE"/>
    <property type="match status" value="1"/>
</dbReference>
<dbReference type="Proteomes" id="UP000264006">
    <property type="component" value="Chromosome"/>
</dbReference>
<dbReference type="PANTHER" id="PTHR21240">
    <property type="entry name" value="2-AMINO-3-CARBOXYLMUCONATE-6-SEMIALDEHYDE DECARBOXYLASE"/>
    <property type="match status" value="1"/>
</dbReference>
<accession>A0A346XWQ8</accession>
<dbReference type="RefSeq" id="WP_114591267.1">
    <property type="nucleotide sequence ID" value="NZ_CP031165.1"/>
</dbReference>
<evidence type="ECO:0000313" key="3">
    <source>
        <dbReference type="EMBL" id="AXV06655.1"/>
    </source>
</evidence>
<dbReference type="AlphaFoldDB" id="A0A346XWQ8"/>
<dbReference type="EMBL" id="CP031165">
    <property type="protein sequence ID" value="AXV06655.1"/>
    <property type="molecule type" value="Genomic_DNA"/>
</dbReference>
<evidence type="ECO:0000259" key="2">
    <source>
        <dbReference type="Pfam" id="PF04909"/>
    </source>
</evidence>
<dbReference type="InterPro" id="IPR032466">
    <property type="entry name" value="Metal_Hydrolase"/>
</dbReference>
<dbReference type="InterPro" id="IPR006680">
    <property type="entry name" value="Amidohydro-rel"/>
</dbReference>
<evidence type="ECO:0000313" key="4">
    <source>
        <dbReference type="Proteomes" id="UP000264006"/>
    </source>
</evidence>
<dbReference type="GO" id="GO:0016831">
    <property type="term" value="F:carboxy-lyase activity"/>
    <property type="evidence" value="ECO:0007669"/>
    <property type="project" value="InterPro"/>
</dbReference>
<dbReference type="InterPro" id="IPR032465">
    <property type="entry name" value="ACMSD"/>
</dbReference>
<gene>
    <name evidence="3" type="ORF">DVS28_a1970</name>
</gene>
<organism evidence="3 4">
    <name type="scientific">Euzebya pacifica</name>
    <dbReference type="NCBI Taxonomy" id="1608957"/>
    <lineage>
        <taxon>Bacteria</taxon>
        <taxon>Bacillati</taxon>
        <taxon>Actinomycetota</taxon>
        <taxon>Nitriliruptoria</taxon>
        <taxon>Euzebyales</taxon>
    </lineage>
</organism>
<dbReference type="SUPFAM" id="SSF51556">
    <property type="entry name" value="Metallo-dependent hydrolases"/>
    <property type="match status" value="1"/>
</dbReference>
<dbReference type="Gene3D" id="3.20.20.140">
    <property type="entry name" value="Metal-dependent hydrolases"/>
    <property type="match status" value="1"/>
</dbReference>
<protein>
    <submittedName>
        <fullName evidence="3">Putative ANTIBIOTIC-RESISTANCE PROTEIN</fullName>
    </submittedName>
</protein>
<reference evidence="3 4" key="1">
    <citation type="submission" date="2018-09" db="EMBL/GenBank/DDBJ databases">
        <title>Complete genome sequence of Euzebya sp. DY32-46 isolated from seawater of Pacific Ocean.</title>
        <authorList>
            <person name="Xu L."/>
            <person name="Wu Y.-H."/>
            <person name="Xu X.-W."/>
        </authorList>
    </citation>
    <scope>NUCLEOTIDE SEQUENCE [LARGE SCALE GENOMIC DNA]</scope>
    <source>
        <strain evidence="3 4">DY32-46</strain>
    </source>
</reference>
<evidence type="ECO:0000256" key="1">
    <source>
        <dbReference type="ARBA" id="ARBA00023239"/>
    </source>
</evidence>
<keyword evidence="4" id="KW-1185">Reference proteome</keyword>
<feature type="domain" description="Amidohydrolase-related" evidence="2">
    <location>
        <begin position="54"/>
        <end position="300"/>
    </location>
</feature>